<sequence length="208" mass="23802">MAIRKIGWRWRIVGAMLALLVMWELYVAIRPADEVVLAIGESYEQVRQRSRSTLPAATPEAFWAAYVSRPARLRFIDPQYGFVTPAAKFLTVGYDEHGIVWGVTLSPQTETLPLDETMAILLDLQDQLSRGDWQPIRVAQHPPMTDTPETRALMRANLVPQTFWLAGDKYQVSIEVRRFIHESRPDDERYLITLQLSGPPLMEDRPGE</sequence>
<evidence type="ECO:0000313" key="2">
    <source>
        <dbReference type="EMBL" id="KWA80661.1"/>
    </source>
</evidence>
<keyword evidence="1" id="KW-0472">Membrane</keyword>
<accession>A0A105A6E9</accession>
<dbReference type="RefSeq" id="WP_059636731.1">
    <property type="nucleotide sequence ID" value="NZ_LOVN01000081.1"/>
</dbReference>
<comment type="caution">
    <text evidence="2">The sequence shown here is derived from an EMBL/GenBank/DDBJ whole genome shotgun (WGS) entry which is preliminary data.</text>
</comment>
<gene>
    <name evidence="2" type="ORF">WL29_29695</name>
</gene>
<dbReference type="EMBL" id="LPHD01000099">
    <property type="protein sequence ID" value="KWA80661.1"/>
    <property type="molecule type" value="Genomic_DNA"/>
</dbReference>
<proteinExistence type="predicted"/>
<reference evidence="2 3" key="1">
    <citation type="submission" date="2015-11" db="EMBL/GenBank/DDBJ databases">
        <title>Expanding the genomic diversity of Burkholderia species for the development of highly accurate diagnostics.</title>
        <authorList>
            <person name="Sahl J."/>
            <person name="Keim P."/>
            <person name="Wagner D."/>
        </authorList>
    </citation>
    <scope>NUCLEOTIDE SEQUENCE [LARGE SCALE GENOMIC DNA]</scope>
    <source>
        <strain evidence="2 3">MSMB2087WGS</strain>
    </source>
</reference>
<feature type="transmembrane region" description="Helical" evidence="1">
    <location>
        <begin position="12"/>
        <end position="29"/>
    </location>
</feature>
<evidence type="ECO:0000313" key="3">
    <source>
        <dbReference type="Proteomes" id="UP000060630"/>
    </source>
</evidence>
<protein>
    <submittedName>
        <fullName evidence="2">Flagellar biosynthesis sigma factor</fullName>
    </submittedName>
</protein>
<organism evidence="2 3">
    <name type="scientific">Burkholderia ubonensis</name>
    <dbReference type="NCBI Taxonomy" id="101571"/>
    <lineage>
        <taxon>Bacteria</taxon>
        <taxon>Pseudomonadati</taxon>
        <taxon>Pseudomonadota</taxon>
        <taxon>Betaproteobacteria</taxon>
        <taxon>Burkholderiales</taxon>
        <taxon>Burkholderiaceae</taxon>
        <taxon>Burkholderia</taxon>
        <taxon>Burkholderia cepacia complex</taxon>
    </lineage>
</organism>
<keyword evidence="2" id="KW-0282">Flagellum</keyword>
<name>A0A105A6E9_9BURK</name>
<keyword evidence="1" id="KW-1133">Transmembrane helix</keyword>
<keyword evidence="2" id="KW-0969">Cilium</keyword>
<dbReference type="AlphaFoldDB" id="A0A105A6E9"/>
<evidence type="ECO:0000256" key="1">
    <source>
        <dbReference type="SAM" id="Phobius"/>
    </source>
</evidence>
<dbReference type="Proteomes" id="UP000060630">
    <property type="component" value="Unassembled WGS sequence"/>
</dbReference>
<keyword evidence="2" id="KW-0966">Cell projection</keyword>
<keyword evidence="1" id="KW-0812">Transmembrane</keyword>